<dbReference type="RefSeq" id="WP_092552353.1">
    <property type="nucleotide sequence ID" value="NZ_FNPZ01000002.1"/>
</dbReference>
<dbReference type="Gene3D" id="3.30.9.10">
    <property type="entry name" value="D-Amino Acid Oxidase, subunit A, domain 2"/>
    <property type="match status" value="2"/>
</dbReference>
<dbReference type="Pfam" id="PF01266">
    <property type="entry name" value="DAO"/>
    <property type="match status" value="1"/>
</dbReference>
<dbReference type="EMBL" id="FNPZ01000002">
    <property type="protein sequence ID" value="SDZ00349.1"/>
    <property type="molecule type" value="Genomic_DNA"/>
</dbReference>
<keyword evidence="3" id="KW-0274">FAD</keyword>
<dbReference type="Proteomes" id="UP000198891">
    <property type="component" value="Unassembled WGS sequence"/>
</dbReference>
<reference evidence="6 7" key="1">
    <citation type="submission" date="2016-10" db="EMBL/GenBank/DDBJ databases">
        <authorList>
            <person name="de Groot N.N."/>
        </authorList>
    </citation>
    <scope>NUCLEOTIDE SEQUENCE [LARGE SCALE GENOMIC DNA]</scope>
    <source>
        <strain evidence="6 7">CGMCC 4.3491</strain>
    </source>
</reference>
<evidence type="ECO:0000256" key="3">
    <source>
        <dbReference type="ARBA" id="ARBA00022827"/>
    </source>
</evidence>
<evidence type="ECO:0000259" key="5">
    <source>
        <dbReference type="Pfam" id="PF01266"/>
    </source>
</evidence>
<evidence type="ECO:0000313" key="7">
    <source>
        <dbReference type="Proteomes" id="UP000198891"/>
    </source>
</evidence>
<sequence length="418" mass="42495">MTEIVDTIVAGGGTAGSAAAWHLARRGAEVLLLEAHPVIDESADRAFELAYADPVYQALAAESVALWAALPSATTGVASPLLDRTGSVLHGHAPRLEAAGESLARARLAHEILSAADAESRWPGLRFAGNVLFAPEGGRLREGAAIAALRAAAVDDGARVMTGTTVTRIRILGDDLARLEVRTPVAAGSGAAPGSGAGDGAAASAASAASGGETEIGEVREIDCRRLVVTLGPSTAKLLRGLVALPRLSSTRDSSIVLPIRSGSVPAVVHLPDPSAPGQRYWRGDAAVLGGEGSVVVGWRDGATASAPSTRSNGLPARELAALLRYAREWLPGADPGLPTPISRVRTSAHHGDFVIDRIGPVIVGAGFGAAGAGLAPAIGRLLAGLADDAAAPSRFALRPDRRRAFDPSTAPGIARRA</sequence>
<dbReference type="PANTHER" id="PTHR10961:SF7">
    <property type="entry name" value="FAD DEPENDENT OXIDOREDUCTASE DOMAIN-CONTAINING PROTEIN"/>
    <property type="match status" value="1"/>
</dbReference>
<name>A0A1H3PIW9_9MICO</name>
<keyword evidence="2" id="KW-0285">Flavoprotein</keyword>
<organism evidence="6 7">
    <name type="scientific">Herbiconiux ginsengi</name>
    <dbReference type="NCBI Taxonomy" id="381665"/>
    <lineage>
        <taxon>Bacteria</taxon>
        <taxon>Bacillati</taxon>
        <taxon>Actinomycetota</taxon>
        <taxon>Actinomycetes</taxon>
        <taxon>Micrococcales</taxon>
        <taxon>Microbacteriaceae</taxon>
        <taxon>Herbiconiux</taxon>
    </lineage>
</organism>
<dbReference type="Gene3D" id="3.50.50.60">
    <property type="entry name" value="FAD/NAD(P)-binding domain"/>
    <property type="match status" value="2"/>
</dbReference>
<dbReference type="OrthoDB" id="9806257at2"/>
<dbReference type="InterPro" id="IPR036188">
    <property type="entry name" value="FAD/NAD-bd_sf"/>
</dbReference>
<evidence type="ECO:0000256" key="4">
    <source>
        <dbReference type="ARBA" id="ARBA00023002"/>
    </source>
</evidence>
<evidence type="ECO:0000256" key="2">
    <source>
        <dbReference type="ARBA" id="ARBA00022630"/>
    </source>
</evidence>
<dbReference type="STRING" id="381665.SAMN05216554_1886"/>
<gene>
    <name evidence="6" type="ORF">SAMN05216554_1886</name>
</gene>
<evidence type="ECO:0000313" key="6">
    <source>
        <dbReference type="EMBL" id="SDZ00349.1"/>
    </source>
</evidence>
<dbReference type="PANTHER" id="PTHR10961">
    <property type="entry name" value="PEROXISOMAL SARCOSINE OXIDASE"/>
    <property type="match status" value="1"/>
</dbReference>
<dbReference type="SUPFAM" id="SSF51971">
    <property type="entry name" value="Nucleotide-binding domain"/>
    <property type="match status" value="1"/>
</dbReference>
<dbReference type="InterPro" id="IPR045170">
    <property type="entry name" value="MTOX"/>
</dbReference>
<proteinExistence type="predicted"/>
<evidence type="ECO:0000256" key="1">
    <source>
        <dbReference type="ARBA" id="ARBA00001974"/>
    </source>
</evidence>
<dbReference type="GO" id="GO:0008115">
    <property type="term" value="F:sarcosine oxidase activity"/>
    <property type="evidence" value="ECO:0007669"/>
    <property type="project" value="TreeGrafter"/>
</dbReference>
<dbReference type="AlphaFoldDB" id="A0A1H3PIW9"/>
<protein>
    <submittedName>
        <fullName evidence="6">Sarcosine oxidase</fullName>
    </submittedName>
</protein>
<accession>A0A1H3PIW9</accession>
<keyword evidence="4" id="KW-0560">Oxidoreductase</keyword>
<comment type="cofactor">
    <cofactor evidence="1">
        <name>FAD</name>
        <dbReference type="ChEBI" id="CHEBI:57692"/>
    </cofactor>
</comment>
<dbReference type="GO" id="GO:0050660">
    <property type="term" value="F:flavin adenine dinucleotide binding"/>
    <property type="evidence" value="ECO:0007669"/>
    <property type="project" value="InterPro"/>
</dbReference>
<dbReference type="InterPro" id="IPR006076">
    <property type="entry name" value="FAD-dep_OxRdtase"/>
</dbReference>
<keyword evidence="7" id="KW-1185">Reference proteome</keyword>
<feature type="domain" description="FAD dependent oxidoreductase" evidence="5">
    <location>
        <begin position="6"/>
        <end position="385"/>
    </location>
</feature>